<organism evidence="2 3">
    <name type="scientific">Pythium oligandrum</name>
    <name type="common">Mycoparasitic fungus</name>
    <dbReference type="NCBI Taxonomy" id="41045"/>
    <lineage>
        <taxon>Eukaryota</taxon>
        <taxon>Sar</taxon>
        <taxon>Stramenopiles</taxon>
        <taxon>Oomycota</taxon>
        <taxon>Peronosporomycetes</taxon>
        <taxon>Pythiales</taxon>
        <taxon>Pythiaceae</taxon>
        <taxon>Pythium</taxon>
    </lineage>
</organism>
<accession>A0A8K1CAK4</accession>
<comment type="caution">
    <text evidence="2">The sequence shown here is derived from an EMBL/GenBank/DDBJ whole genome shotgun (WGS) entry which is preliminary data.</text>
</comment>
<dbReference type="AlphaFoldDB" id="A0A8K1CAK4"/>
<keyword evidence="3" id="KW-1185">Reference proteome</keyword>
<evidence type="ECO:0000313" key="3">
    <source>
        <dbReference type="Proteomes" id="UP000794436"/>
    </source>
</evidence>
<sequence>MRFHGESVLDASLAFLDEIDELPDLPDMANHLEAALIDPTEMMLNELLGLANADEGNARIPDPSATTIVMSVKEETGKPIKTRKKGSKPIGMGTKAARKQEIEFLRTQVQELEGELSRLQKGLVPSTEPTLWERIAKRQRDVRKQHEAENTELRVLYQGQLKVARGLVRLLHRGQADMSSAWGNVKRRRIIEADEHSGQIFQSIRSLVARLVPVDKWMEESGFARIYDTFDDARVCCGPENDIFLEILLCRRFPFPFEATVEAVWNHLCAATIELETAVYGAVERSDMH</sequence>
<gene>
    <name evidence="2" type="ORF">Poli38472_004835</name>
</gene>
<feature type="coiled-coil region" evidence="1">
    <location>
        <begin position="95"/>
        <end position="122"/>
    </location>
</feature>
<name>A0A8K1CAK4_PYTOL</name>
<protein>
    <submittedName>
        <fullName evidence="2">Uncharacterized protein</fullName>
    </submittedName>
</protein>
<keyword evidence="1" id="KW-0175">Coiled coil</keyword>
<reference evidence="2" key="1">
    <citation type="submission" date="2019-03" db="EMBL/GenBank/DDBJ databases">
        <title>Long read genome sequence of the mycoparasitic Pythium oligandrum ATCC 38472 isolated from sugarbeet rhizosphere.</title>
        <authorList>
            <person name="Gaulin E."/>
        </authorList>
    </citation>
    <scope>NUCLEOTIDE SEQUENCE</scope>
    <source>
        <strain evidence="2">ATCC 38472_TT</strain>
    </source>
</reference>
<dbReference type="EMBL" id="SPLM01000109">
    <property type="protein sequence ID" value="TMW59766.1"/>
    <property type="molecule type" value="Genomic_DNA"/>
</dbReference>
<dbReference type="Proteomes" id="UP000794436">
    <property type="component" value="Unassembled WGS sequence"/>
</dbReference>
<evidence type="ECO:0000313" key="2">
    <source>
        <dbReference type="EMBL" id="TMW59766.1"/>
    </source>
</evidence>
<evidence type="ECO:0000256" key="1">
    <source>
        <dbReference type="SAM" id="Coils"/>
    </source>
</evidence>
<proteinExistence type="predicted"/>
<dbReference type="OrthoDB" id="117324at2759"/>